<proteinExistence type="predicted"/>
<dbReference type="RefSeq" id="WP_377399960.1">
    <property type="nucleotide sequence ID" value="NZ_JBHTFQ010000002.1"/>
</dbReference>
<organism evidence="2 3">
    <name type="scientific">Plastorhodobacter daqingensis</name>
    <dbReference type="NCBI Taxonomy" id="1387281"/>
    <lineage>
        <taxon>Bacteria</taxon>
        <taxon>Pseudomonadati</taxon>
        <taxon>Pseudomonadota</taxon>
        <taxon>Alphaproteobacteria</taxon>
        <taxon>Rhodobacterales</taxon>
        <taxon>Paracoccaceae</taxon>
        <taxon>Plastorhodobacter</taxon>
    </lineage>
</organism>
<comment type="caution">
    <text evidence="2">The sequence shown here is derived from an EMBL/GenBank/DDBJ whole genome shotgun (WGS) entry which is preliminary data.</text>
</comment>
<dbReference type="Proteomes" id="UP001596516">
    <property type="component" value="Unassembled WGS sequence"/>
</dbReference>
<sequence>MAGRFPCNSHDEERSMNRQEFDAWEARIEDRARVLWQEAGAPEGAMDLYRDRARELLALEEVPEAGHAPRDQLGPAAEPKIALQNQGEFPDLRDQGSDRDDPSSR</sequence>
<gene>
    <name evidence="2" type="ORF">ACFQXB_04850</name>
</gene>
<evidence type="ECO:0008006" key="4">
    <source>
        <dbReference type="Google" id="ProtNLM"/>
    </source>
</evidence>
<feature type="region of interest" description="Disordered" evidence="1">
    <location>
        <begin position="61"/>
        <end position="105"/>
    </location>
</feature>
<feature type="compositionally biased region" description="Basic and acidic residues" evidence="1">
    <location>
        <begin position="90"/>
        <end position="105"/>
    </location>
</feature>
<dbReference type="EMBL" id="JBHTFQ010000002">
    <property type="protein sequence ID" value="MFC7703519.1"/>
    <property type="molecule type" value="Genomic_DNA"/>
</dbReference>
<protein>
    <recommendedName>
        <fullName evidence="4">DUF2934 domain-containing protein</fullName>
    </recommendedName>
</protein>
<reference evidence="3" key="1">
    <citation type="journal article" date="2019" name="Int. J. Syst. Evol. Microbiol.">
        <title>The Global Catalogue of Microorganisms (GCM) 10K type strain sequencing project: providing services to taxonomists for standard genome sequencing and annotation.</title>
        <authorList>
            <consortium name="The Broad Institute Genomics Platform"/>
            <consortium name="The Broad Institute Genome Sequencing Center for Infectious Disease"/>
            <person name="Wu L."/>
            <person name="Ma J."/>
        </authorList>
    </citation>
    <scope>NUCLEOTIDE SEQUENCE [LARGE SCALE GENOMIC DNA]</scope>
    <source>
        <strain evidence="3">CGMCC 1.12750</strain>
    </source>
</reference>
<accession>A0ABW2UFT8</accession>
<name>A0ABW2UFT8_9RHOB</name>
<keyword evidence="3" id="KW-1185">Reference proteome</keyword>
<evidence type="ECO:0000313" key="3">
    <source>
        <dbReference type="Proteomes" id="UP001596516"/>
    </source>
</evidence>
<evidence type="ECO:0000313" key="2">
    <source>
        <dbReference type="EMBL" id="MFC7703519.1"/>
    </source>
</evidence>
<evidence type="ECO:0000256" key="1">
    <source>
        <dbReference type="SAM" id="MobiDB-lite"/>
    </source>
</evidence>